<dbReference type="EMBL" id="JANPWB010000013">
    <property type="protein sequence ID" value="KAJ1107059.1"/>
    <property type="molecule type" value="Genomic_DNA"/>
</dbReference>
<comment type="caution">
    <text evidence="2">The sequence shown here is derived from an EMBL/GenBank/DDBJ whole genome shotgun (WGS) entry which is preliminary data.</text>
</comment>
<dbReference type="Proteomes" id="UP001066276">
    <property type="component" value="Chromosome 9"/>
</dbReference>
<keyword evidence="3" id="KW-1185">Reference proteome</keyword>
<organism evidence="2 3">
    <name type="scientific">Pleurodeles waltl</name>
    <name type="common">Iberian ribbed newt</name>
    <dbReference type="NCBI Taxonomy" id="8319"/>
    <lineage>
        <taxon>Eukaryota</taxon>
        <taxon>Metazoa</taxon>
        <taxon>Chordata</taxon>
        <taxon>Craniata</taxon>
        <taxon>Vertebrata</taxon>
        <taxon>Euteleostomi</taxon>
        <taxon>Amphibia</taxon>
        <taxon>Batrachia</taxon>
        <taxon>Caudata</taxon>
        <taxon>Salamandroidea</taxon>
        <taxon>Salamandridae</taxon>
        <taxon>Pleurodelinae</taxon>
        <taxon>Pleurodeles</taxon>
    </lineage>
</organism>
<protein>
    <submittedName>
        <fullName evidence="2">Uncharacterized protein</fullName>
    </submittedName>
</protein>
<proteinExistence type="predicted"/>
<evidence type="ECO:0000256" key="1">
    <source>
        <dbReference type="SAM" id="MobiDB-lite"/>
    </source>
</evidence>
<sequence>MEPNKVVQALKVLQDEGRENLLKEGVLEQAWVGLKRPKRLSAEGVSAAVAACTSPVKTFKKFKVKSVGGRKVARSPQSDVEPISVVSGPFEGVAGKRRGGSRFPRRQGASLSRRVAAGGRGAAPEGTVRVPGRMGARAVFTHAQSARNHQRAQPPLETGRERKIVSREEGSLGGAPKMAAALVPDWSGKGPLEKRQLGAAGKMAVPIFINDSDVVVISDEEEGELKYQEGVGDQVFGGFSGDGSKGVGRVRQCVPRLFSPMLYKVQSWHFDNESVFKLGDQVDLVDASGCVLRGQVSGEASGSGSVDRAMVKLDVLQPNFGEGPSGCDTPPAMGGQGVKAFYRPSGRMVGERSLPVKVRAPSAHRPEGRARSGVVRLTSGDSARVRDARPSTSQGAGDGWDDWNNDLLDYDEELEEQVTSKQRDGVQGEATGVVQGGHVPEWPHVLSASNLPTGEEVWGEILRTQYGRVDRGVSRCLGSNGKGAERTSLKVDASIQVDAVTEVVLKENVESLRDVHFTVVAKHRTNVGKMV</sequence>
<accession>A0AAV7MX86</accession>
<feature type="region of interest" description="Disordered" evidence="1">
    <location>
        <begin position="379"/>
        <end position="403"/>
    </location>
</feature>
<evidence type="ECO:0000313" key="3">
    <source>
        <dbReference type="Proteomes" id="UP001066276"/>
    </source>
</evidence>
<name>A0AAV7MX86_PLEWA</name>
<gene>
    <name evidence="2" type="ORF">NDU88_004456</name>
</gene>
<reference evidence="2" key="1">
    <citation type="journal article" date="2022" name="bioRxiv">
        <title>Sequencing and chromosome-scale assembly of the giantPleurodeles waltlgenome.</title>
        <authorList>
            <person name="Brown T."/>
            <person name="Elewa A."/>
            <person name="Iarovenko S."/>
            <person name="Subramanian E."/>
            <person name="Araus A.J."/>
            <person name="Petzold A."/>
            <person name="Susuki M."/>
            <person name="Suzuki K.-i.T."/>
            <person name="Hayashi T."/>
            <person name="Toyoda A."/>
            <person name="Oliveira C."/>
            <person name="Osipova E."/>
            <person name="Leigh N.D."/>
            <person name="Simon A."/>
            <person name="Yun M.H."/>
        </authorList>
    </citation>
    <scope>NUCLEOTIDE SEQUENCE</scope>
    <source>
        <strain evidence="2">20211129_DDA</strain>
        <tissue evidence="2">Liver</tissue>
    </source>
</reference>
<evidence type="ECO:0000313" key="2">
    <source>
        <dbReference type="EMBL" id="KAJ1107059.1"/>
    </source>
</evidence>
<dbReference type="AlphaFoldDB" id="A0AAV7MX86"/>